<keyword evidence="1" id="KW-0812">Transmembrane</keyword>
<keyword evidence="2" id="KW-0732">Signal</keyword>
<dbReference type="AlphaFoldDB" id="A0A1M7B3A9"/>
<dbReference type="RefSeq" id="WP_073008890.1">
    <property type="nucleotide sequence ID" value="NZ_FRBW01000001.1"/>
</dbReference>
<sequence length="202" mass="20102">MTHLRGLLALGTLSLSLTALTSPALAHLDPSEHGSFAAGFTHPVFGLDHVLAMIAVGLWGALAGGKAIWALPSAFVGSMVAGFLLALGGVHLPFVEPMILASVVAIGALVALALPLPLVACAVITGIFGLFHGHAHGGEMGAAAVLTYGLGFVCATALLHGAGVLIGYGTRTGLDAETRRGEVATRVLGALTAAAGLFLIAG</sequence>
<evidence type="ECO:0000256" key="2">
    <source>
        <dbReference type="SAM" id="SignalP"/>
    </source>
</evidence>
<dbReference type="Pfam" id="PF04955">
    <property type="entry name" value="HupE_UreJ"/>
    <property type="match status" value="1"/>
</dbReference>
<feature type="transmembrane region" description="Helical" evidence="1">
    <location>
        <begin position="42"/>
        <end position="62"/>
    </location>
</feature>
<dbReference type="OrthoDB" id="9808192at2"/>
<feature type="transmembrane region" description="Helical" evidence="1">
    <location>
        <begin position="143"/>
        <end position="168"/>
    </location>
</feature>
<feature type="signal peptide" evidence="2">
    <location>
        <begin position="1"/>
        <end position="26"/>
    </location>
</feature>
<protein>
    <submittedName>
        <fullName evidence="3">Urease accessory protein</fullName>
    </submittedName>
</protein>
<gene>
    <name evidence="3" type="ORF">SAMN05444272_0711</name>
</gene>
<feature type="transmembrane region" description="Helical" evidence="1">
    <location>
        <begin position="69"/>
        <end position="92"/>
    </location>
</feature>
<feature type="transmembrane region" description="Helical" evidence="1">
    <location>
        <begin position="98"/>
        <end position="131"/>
    </location>
</feature>
<keyword evidence="4" id="KW-1185">Reference proteome</keyword>
<feature type="chain" id="PRO_5012861843" evidence="2">
    <location>
        <begin position="27"/>
        <end position="202"/>
    </location>
</feature>
<proteinExistence type="predicted"/>
<evidence type="ECO:0000313" key="4">
    <source>
        <dbReference type="Proteomes" id="UP000186002"/>
    </source>
</evidence>
<dbReference type="STRING" id="735517.SAMN05444272_0711"/>
<dbReference type="PIRSF" id="PIRSF016919">
    <property type="entry name" value="HupE_UreJ"/>
    <property type="match status" value="1"/>
</dbReference>
<feature type="transmembrane region" description="Helical" evidence="1">
    <location>
        <begin position="183"/>
        <end position="201"/>
    </location>
</feature>
<name>A0A1M7B3A9_9HYPH</name>
<accession>A0A1M7B3A9</accession>
<dbReference type="Proteomes" id="UP000186002">
    <property type="component" value="Unassembled WGS sequence"/>
</dbReference>
<keyword evidence="1" id="KW-0472">Membrane</keyword>
<dbReference type="InterPro" id="IPR007038">
    <property type="entry name" value="HupE_UreJ"/>
</dbReference>
<reference evidence="3 4" key="1">
    <citation type="submission" date="2016-11" db="EMBL/GenBank/DDBJ databases">
        <authorList>
            <person name="Jaros S."/>
            <person name="Januszkiewicz K."/>
            <person name="Wedrychowicz H."/>
        </authorList>
    </citation>
    <scope>NUCLEOTIDE SEQUENCE [LARGE SCALE GENOMIC DNA]</scope>
    <source>
        <strain evidence="3 4">DSM 22153</strain>
    </source>
</reference>
<dbReference type="EMBL" id="FRBW01000001">
    <property type="protein sequence ID" value="SHL49149.1"/>
    <property type="molecule type" value="Genomic_DNA"/>
</dbReference>
<evidence type="ECO:0000256" key="1">
    <source>
        <dbReference type="SAM" id="Phobius"/>
    </source>
</evidence>
<evidence type="ECO:0000313" key="3">
    <source>
        <dbReference type="EMBL" id="SHL49149.1"/>
    </source>
</evidence>
<keyword evidence="1" id="KW-1133">Transmembrane helix</keyword>
<organism evidence="3 4">
    <name type="scientific">Roseibium suaedae</name>
    <dbReference type="NCBI Taxonomy" id="735517"/>
    <lineage>
        <taxon>Bacteria</taxon>
        <taxon>Pseudomonadati</taxon>
        <taxon>Pseudomonadota</taxon>
        <taxon>Alphaproteobacteria</taxon>
        <taxon>Hyphomicrobiales</taxon>
        <taxon>Stappiaceae</taxon>
        <taxon>Roseibium</taxon>
    </lineage>
</organism>